<evidence type="ECO:0000313" key="2">
    <source>
        <dbReference type="Proteomes" id="UP001148629"/>
    </source>
</evidence>
<accession>A0ACC1RV17</accession>
<dbReference type="EMBL" id="JANRMS010001751">
    <property type="protein sequence ID" value="KAJ3526335.1"/>
    <property type="molecule type" value="Genomic_DNA"/>
</dbReference>
<organism evidence="1 2">
    <name type="scientific">Fusarium decemcellulare</name>
    <dbReference type="NCBI Taxonomy" id="57161"/>
    <lineage>
        <taxon>Eukaryota</taxon>
        <taxon>Fungi</taxon>
        <taxon>Dikarya</taxon>
        <taxon>Ascomycota</taxon>
        <taxon>Pezizomycotina</taxon>
        <taxon>Sordariomycetes</taxon>
        <taxon>Hypocreomycetidae</taxon>
        <taxon>Hypocreales</taxon>
        <taxon>Nectriaceae</taxon>
        <taxon>Fusarium</taxon>
        <taxon>Fusarium decemcellulare species complex</taxon>
    </lineage>
</organism>
<protein>
    <submittedName>
        <fullName evidence="1">Uncharacterized protein</fullName>
    </submittedName>
</protein>
<evidence type="ECO:0000313" key="1">
    <source>
        <dbReference type="EMBL" id="KAJ3526335.1"/>
    </source>
</evidence>
<comment type="caution">
    <text evidence="1">The sequence shown here is derived from an EMBL/GenBank/DDBJ whole genome shotgun (WGS) entry which is preliminary data.</text>
</comment>
<reference evidence="1" key="1">
    <citation type="submission" date="2022-08" db="EMBL/GenBank/DDBJ databases">
        <title>Genome Sequence of Fusarium decemcellulare.</title>
        <authorList>
            <person name="Buettner E."/>
        </authorList>
    </citation>
    <scope>NUCLEOTIDE SEQUENCE</scope>
    <source>
        <strain evidence="1">Babe19</strain>
    </source>
</reference>
<gene>
    <name evidence="1" type="ORF">NM208_g11241</name>
</gene>
<proteinExistence type="predicted"/>
<keyword evidence="2" id="KW-1185">Reference proteome</keyword>
<sequence>MSAVNGTNGNGVHAELSSWKHYNEGSFLFTSESVGEGHPDKIADQVSDAILDACLKEDPLSKVACETATKTGMIMVFGEITTKANLDYQKVVREAIKDIGYDDSEKGFDYKTCNLLVAIEQQSPDIAQGLHYDEALEKLGAGDQGIMFGYATDETPELFPLTLLFAPQWGLQVVSPVTGAWEYVKPRLGHAIINVADTLRFLSNKRFRSALHRVLPLGGIQQEDRYSVSYFLRASDATEFKDSNDEESNAKNWYLTKYETYELPHDIQGKETVLSGGDGAGTTGDVLSETEMVPGADFFTLVI</sequence>
<dbReference type="Proteomes" id="UP001148629">
    <property type="component" value="Unassembled WGS sequence"/>
</dbReference>
<name>A0ACC1RV17_9HYPO</name>